<dbReference type="SUPFAM" id="SSF48452">
    <property type="entry name" value="TPR-like"/>
    <property type="match status" value="1"/>
</dbReference>
<dbReference type="Proteomes" id="UP000783934">
    <property type="component" value="Unassembled WGS sequence"/>
</dbReference>
<keyword evidence="6" id="KW-1185">Reference proteome</keyword>
<reference evidence="5 6" key="1">
    <citation type="submission" date="2020-03" db="EMBL/GenBank/DDBJ databases">
        <title>Genomic Encyclopedia of Type Strains, Phase IV (KMG-IV): sequencing the most valuable type-strain genomes for metagenomic binning, comparative biology and taxonomic classification.</title>
        <authorList>
            <person name="Goeker M."/>
        </authorList>
    </citation>
    <scope>NUCLEOTIDE SEQUENCE [LARGE SCALE GENOMIC DNA]</scope>
    <source>
        <strain evidence="5 6">DSM 26613</strain>
    </source>
</reference>
<evidence type="ECO:0000313" key="6">
    <source>
        <dbReference type="Proteomes" id="UP000783934"/>
    </source>
</evidence>
<feature type="repeat" description="TPR" evidence="3">
    <location>
        <begin position="117"/>
        <end position="150"/>
    </location>
</feature>
<dbReference type="PANTHER" id="PTHR45586">
    <property type="entry name" value="TPR REPEAT-CONTAINING PROTEIN PA4667"/>
    <property type="match status" value="1"/>
</dbReference>
<evidence type="ECO:0000256" key="1">
    <source>
        <dbReference type="ARBA" id="ARBA00022737"/>
    </source>
</evidence>
<evidence type="ECO:0000313" key="5">
    <source>
        <dbReference type="EMBL" id="NJB65928.1"/>
    </source>
</evidence>
<dbReference type="PANTHER" id="PTHR45586:SF1">
    <property type="entry name" value="LIPOPOLYSACCHARIDE ASSEMBLY PROTEIN B"/>
    <property type="match status" value="1"/>
</dbReference>
<dbReference type="InterPro" id="IPR011990">
    <property type="entry name" value="TPR-like_helical_dom_sf"/>
</dbReference>
<gene>
    <name evidence="5" type="ORF">GGR41_002183</name>
</gene>
<evidence type="ECO:0000259" key="4">
    <source>
        <dbReference type="Pfam" id="PF04991"/>
    </source>
</evidence>
<dbReference type="Pfam" id="PF04991">
    <property type="entry name" value="LicD"/>
    <property type="match status" value="1"/>
</dbReference>
<keyword evidence="1" id="KW-0677">Repeat</keyword>
<feature type="domain" description="LicD/FKTN/FKRP nucleotidyltransferase" evidence="4">
    <location>
        <begin position="181"/>
        <end position="227"/>
    </location>
</feature>
<sequence length="394" mass="44701">MSRLPTKTNAAAQHIQSLITQAEQLFEANNIDEALALLAEAESKHSDQPNFPYLVGKFTARKKSVKDGIEKLEATLEQFPTHLNTILELGDIYLKPGNVKKAAQYFHLALETAPLNPSVQAALGALNQRKADLPRAVDYYRKAIELQLKNPITEKPHISKEDFKIHEAEALLWETLGLLTENGIHVFMAFGSLLGIVRNGELLLHDKDVDVGLPYSEMQRAVRILEKNGWKEANNSFGYISPRALVHQESGFSLDLFGFMIDEETKHATCLGIVIADTPKDWNILWDFDHIELEKGKTPDGKHHVWHLKNPEHWLETIYGDWRTPDKHFDTLLAAKNLRSFSLLTKCFAYSRIFGHWTANNIPKALAATRVVLSYEPNDTLIKKVLSRLESRRK</sequence>
<dbReference type="EMBL" id="JAATIZ010000004">
    <property type="protein sequence ID" value="NJB65928.1"/>
    <property type="molecule type" value="Genomic_DNA"/>
</dbReference>
<dbReference type="Pfam" id="PF14559">
    <property type="entry name" value="TPR_19"/>
    <property type="match status" value="1"/>
</dbReference>
<dbReference type="SMART" id="SM00028">
    <property type="entry name" value="TPR"/>
    <property type="match status" value="3"/>
</dbReference>
<feature type="repeat" description="TPR" evidence="3">
    <location>
        <begin position="83"/>
        <end position="116"/>
    </location>
</feature>
<evidence type="ECO:0000256" key="2">
    <source>
        <dbReference type="ARBA" id="ARBA00022803"/>
    </source>
</evidence>
<evidence type="ECO:0000256" key="3">
    <source>
        <dbReference type="PROSITE-ProRule" id="PRU00339"/>
    </source>
</evidence>
<name>A0ABX0WT31_9BURK</name>
<proteinExistence type="predicted"/>
<protein>
    <submittedName>
        <fullName evidence="5">Tetratricopeptide (TPR) repeat protein</fullName>
    </submittedName>
</protein>
<dbReference type="RefSeq" id="WP_167661851.1">
    <property type="nucleotide sequence ID" value="NZ_BMCQ01000005.1"/>
</dbReference>
<organism evidence="5 6">
    <name type="scientific">Paenalcaligenes hominis</name>
    <dbReference type="NCBI Taxonomy" id="643674"/>
    <lineage>
        <taxon>Bacteria</taxon>
        <taxon>Pseudomonadati</taxon>
        <taxon>Pseudomonadota</taxon>
        <taxon>Betaproteobacteria</taxon>
        <taxon>Burkholderiales</taxon>
        <taxon>Alcaligenaceae</taxon>
        <taxon>Paenalcaligenes</taxon>
    </lineage>
</organism>
<dbReference type="InterPro" id="IPR007074">
    <property type="entry name" value="LicD/FKTN/FKRP_NTP_transf"/>
</dbReference>
<dbReference type="InterPro" id="IPR019734">
    <property type="entry name" value="TPR_rpt"/>
</dbReference>
<comment type="caution">
    <text evidence="5">The sequence shown here is derived from an EMBL/GenBank/DDBJ whole genome shotgun (WGS) entry which is preliminary data.</text>
</comment>
<dbReference type="PROSITE" id="PS50005">
    <property type="entry name" value="TPR"/>
    <property type="match status" value="2"/>
</dbReference>
<dbReference type="InterPro" id="IPR051012">
    <property type="entry name" value="CellSynth/LPSAsmb/PSIAsmb"/>
</dbReference>
<accession>A0ABX0WT31</accession>
<keyword evidence="2 3" id="KW-0802">TPR repeat</keyword>
<dbReference type="Gene3D" id="1.25.40.10">
    <property type="entry name" value="Tetratricopeptide repeat domain"/>
    <property type="match status" value="1"/>
</dbReference>